<evidence type="ECO:0000256" key="1">
    <source>
        <dbReference type="SAM" id="MobiDB-lite"/>
    </source>
</evidence>
<protein>
    <submittedName>
        <fullName evidence="3">Uncharacterized protein</fullName>
    </submittedName>
</protein>
<sequence>MDTIERVTKEINEGTVTQETLDTLTEQSEELKKVVKEVEENPEAVGNYKIDKNEMEKKTNEVKNGVDSALDTVKKELDGPGSNVAVIVVGVIAGLIVVMLVAAGGYIGYKKYQQRQNRQKTNYDTLEEAGQSNSAFQMEHQPSPPSYQPGPSSQATPAPRPAPIPSRGVPVLPRVSSRPPSSYGEETGYVSDSSFRPSHTSRTTDRSSYPPSSSRPRGLRRIDS</sequence>
<gene>
    <name evidence="3" type="ORF">O3P69_015746</name>
</gene>
<comment type="caution">
    <text evidence="3">The sequence shown here is derived from an EMBL/GenBank/DDBJ whole genome shotgun (WGS) entry which is preliminary data.</text>
</comment>
<feature type="region of interest" description="Disordered" evidence="1">
    <location>
        <begin position="135"/>
        <end position="224"/>
    </location>
</feature>
<evidence type="ECO:0000256" key="2">
    <source>
        <dbReference type="SAM" id="Phobius"/>
    </source>
</evidence>
<feature type="compositionally biased region" description="Basic and acidic residues" evidence="1">
    <location>
        <begin position="1"/>
        <end position="12"/>
    </location>
</feature>
<keyword evidence="2" id="KW-0472">Membrane</keyword>
<dbReference type="AlphaFoldDB" id="A0AAW0T9T2"/>
<feature type="compositionally biased region" description="Low complexity" evidence="1">
    <location>
        <begin position="165"/>
        <end position="182"/>
    </location>
</feature>
<keyword evidence="2" id="KW-0812">Transmembrane</keyword>
<feature type="transmembrane region" description="Helical" evidence="2">
    <location>
        <begin position="84"/>
        <end position="109"/>
    </location>
</feature>
<feature type="compositionally biased region" description="Low complexity" evidence="1">
    <location>
        <begin position="206"/>
        <end position="216"/>
    </location>
</feature>
<dbReference type="Proteomes" id="UP001487740">
    <property type="component" value="Unassembled WGS sequence"/>
</dbReference>
<dbReference type="EMBL" id="JARAKH010000036">
    <property type="protein sequence ID" value="KAK8383477.1"/>
    <property type="molecule type" value="Genomic_DNA"/>
</dbReference>
<proteinExistence type="predicted"/>
<keyword evidence="4" id="KW-1185">Reference proteome</keyword>
<organism evidence="3 4">
    <name type="scientific">Scylla paramamosain</name>
    <name type="common">Mud crab</name>
    <dbReference type="NCBI Taxonomy" id="85552"/>
    <lineage>
        <taxon>Eukaryota</taxon>
        <taxon>Metazoa</taxon>
        <taxon>Ecdysozoa</taxon>
        <taxon>Arthropoda</taxon>
        <taxon>Crustacea</taxon>
        <taxon>Multicrustacea</taxon>
        <taxon>Malacostraca</taxon>
        <taxon>Eumalacostraca</taxon>
        <taxon>Eucarida</taxon>
        <taxon>Decapoda</taxon>
        <taxon>Pleocyemata</taxon>
        <taxon>Brachyura</taxon>
        <taxon>Eubrachyura</taxon>
        <taxon>Portunoidea</taxon>
        <taxon>Portunidae</taxon>
        <taxon>Portuninae</taxon>
        <taxon>Scylla</taxon>
    </lineage>
</organism>
<keyword evidence="2" id="KW-1133">Transmembrane helix</keyword>
<feature type="region of interest" description="Disordered" evidence="1">
    <location>
        <begin position="1"/>
        <end position="22"/>
    </location>
</feature>
<reference evidence="3 4" key="1">
    <citation type="submission" date="2023-03" db="EMBL/GenBank/DDBJ databases">
        <title>High-quality genome of Scylla paramamosain provides insights in environmental adaptation.</title>
        <authorList>
            <person name="Zhang L."/>
        </authorList>
    </citation>
    <scope>NUCLEOTIDE SEQUENCE [LARGE SCALE GENOMIC DNA]</scope>
    <source>
        <strain evidence="3">LZ_2023a</strain>
        <tissue evidence="3">Muscle</tissue>
    </source>
</reference>
<evidence type="ECO:0000313" key="4">
    <source>
        <dbReference type="Proteomes" id="UP001487740"/>
    </source>
</evidence>
<accession>A0AAW0T9T2</accession>
<evidence type="ECO:0000313" key="3">
    <source>
        <dbReference type="EMBL" id="KAK8383477.1"/>
    </source>
</evidence>
<name>A0AAW0T9T2_SCYPA</name>